<dbReference type="Pfam" id="PF02535">
    <property type="entry name" value="Zip"/>
    <property type="match status" value="1"/>
</dbReference>
<evidence type="ECO:0000256" key="2">
    <source>
        <dbReference type="ARBA" id="ARBA00022692"/>
    </source>
</evidence>
<dbReference type="PANTHER" id="PTHR16950:SF16">
    <property type="entry name" value="ZINC TRANSPORTER ZIP13"/>
    <property type="match status" value="1"/>
</dbReference>
<evidence type="ECO:0000256" key="4">
    <source>
        <dbReference type="ARBA" id="ARBA00023136"/>
    </source>
</evidence>
<accession>A0A7C4S126</accession>
<evidence type="ECO:0000256" key="5">
    <source>
        <dbReference type="SAM" id="Phobius"/>
    </source>
</evidence>
<proteinExistence type="predicted"/>
<sequence>MIFLYTLFSSIFVSLLSLIGIFFLFFKTNLFEKIIYYLVAFAGGVLFGIVFFHILKETIEHFPPYLFSLFLTIGFLIFFILERIIRWRHCHLPKCEIHPIGPLNLLGDSLHNFIDGLIIAAGYLTSLKTGLLITLGTIVHEIPQEIGDFAILVYGGYTKRKALFYNFLSATAAVLGAIIGFLFLEKFQSLLPFLLSLAGGNFLYIASSDIIPELHREIDLRKSIYSFIIFILGIFLIILLTNFFIHE</sequence>
<feature type="transmembrane region" description="Helical" evidence="5">
    <location>
        <begin position="61"/>
        <end position="81"/>
    </location>
</feature>
<feature type="transmembrane region" description="Helical" evidence="5">
    <location>
        <begin position="35"/>
        <end position="55"/>
    </location>
</feature>
<feature type="transmembrane region" description="Helical" evidence="5">
    <location>
        <begin position="223"/>
        <end position="245"/>
    </location>
</feature>
<dbReference type="EMBL" id="DSZH01000061">
    <property type="protein sequence ID" value="HGU47184.1"/>
    <property type="molecule type" value="Genomic_DNA"/>
</dbReference>
<keyword evidence="2 5" id="KW-0812">Transmembrane</keyword>
<name>A0A7C4S126_UNCW3</name>
<comment type="caution">
    <text evidence="6">The sequence shown here is derived from an EMBL/GenBank/DDBJ whole genome shotgun (WGS) entry which is preliminary data.</text>
</comment>
<reference evidence="6" key="1">
    <citation type="journal article" date="2020" name="mSystems">
        <title>Genome- and Community-Level Interaction Insights into Carbon Utilization and Element Cycling Functions of Hydrothermarchaeota in Hydrothermal Sediment.</title>
        <authorList>
            <person name="Zhou Z."/>
            <person name="Liu Y."/>
            <person name="Xu W."/>
            <person name="Pan J."/>
            <person name="Luo Z.H."/>
            <person name="Li M."/>
        </authorList>
    </citation>
    <scope>NUCLEOTIDE SEQUENCE [LARGE SCALE GENOMIC DNA]</scope>
    <source>
        <strain evidence="6">SpSt-594</strain>
    </source>
</reference>
<protein>
    <submittedName>
        <fullName evidence="6">ZIP family metal transporter</fullName>
    </submittedName>
</protein>
<keyword evidence="3 5" id="KW-1133">Transmembrane helix</keyword>
<keyword evidence="4 5" id="KW-0472">Membrane</keyword>
<evidence type="ECO:0000256" key="1">
    <source>
        <dbReference type="ARBA" id="ARBA00004141"/>
    </source>
</evidence>
<feature type="transmembrane region" description="Helical" evidence="5">
    <location>
        <begin position="163"/>
        <end position="184"/>
    </location>
</feature>
<feature type="transmembrane region" description="Helical" evidence="5">
    <location>
        <begin position="6"/>
        <end position="26"/>
    </location>
</feature>
<organism evidence="6">
    <name type="scientific">candidate division WOR-3 bacterium</name>
    <dbReference type="NCBI Taxonomy" id="2052148"/>
    <lineage>
        <taxon>Bacteria</taxon>
        <taxon>Bacteria division WOR-3</taxon>
    </lineage>
</organism>
<dbReference type="GO" id="GO:0016020">
    <property type="term" value="C:membrane"/>
    <property type="evidence" value="ECO:0007669"/>
    <property type="project" value="UniProtKB-SubCell"/>
</dbReference>
<evidence type="ECO:0000256" key="3">
    <source>
        <dbReference type="ARBA" id="ARBA00022989"/>
    </source>
</evidence>
<comment type="subcellular location">
    <subcellularLocation>
        <location evidence="1">Membrane</location>
        <topology evidence="1">Multi-pass membrane protein</topology>
    </subcellularLocation>
</comment>
<evidence type="ECO:0000313" key="6">
    <source>
        <dbReference type="EMBL" id="HGU47184.1"/>
    </source>
</evidence>
<dbReference type="PANTHER" id="PTHR16950">
    <property type="entry name" value="ZINC TRANSPORTER SLC39A7 HISTIDINE-RICH MEMBRANE PROTEIN KE4"/>
    <property type="match status" value="1"/>
</dbReference>
<feature type="transmembrane region" description="Helical" evidence="5">
    <location>
        <begin position="190"/>
        <end position="211"/>
    </location>
</feature>
<dbReference type="GO" id="GO:0046873">
    <property type="term" value="F:metal ion transmembrane transporter activity"/>
    <property type="evidence" value="ECO:0007669"/>
    <property type="project" value="InterPro"/>
</dbReference>
<gene>
    <name evidence="6" type="ORF">ENT60_01285</name>
</gene>
<dbReference type="AlphaFoldDB" id="A0A7C4S126"/>
<dbReference type="InterPro" id="IPR003689">
    <property type="entry name" value="ZIP"/>
</dbReference>